<evidence type="ECO:0000256" key="1">
    <source>
        <dbReference type="SAM" id="Phobius"/>
    </source>
</evidence>
<evidence type="ECO:0000259" key="2">
    <source>
        <dbReference type="Pfam" id="PF07331"/>
    </source>
</evidence>
<dbReference type="AlphaFoldDB" id="A0A644WDW8"/>
<feature type="transmembrane region" description="Helical" evidence="1">
    <location>
        <begin position="123"/>
        <end position="141"/>
    </location>
</feature>
<protein>
    <recommendedName>
        <fullName evidence="2">DUF1468 domain-containing protein</fullName>
    </recommendedName>
</protein>
<organism evidence="3">
    <name type="scientific">bioreactor metagenome</name>
    <dbReference type="NCBI Taxonomy" id="1076179"/>
    <lineage>
        <taxon>unclassified sequences</taxon>
        <taxon>metagenomes</taxon>
        <taxon>ecological metagenomes</taxon>
    </lineage>
</organism>
<name>A0A644WDW8_9ZZZZ</name>
<feature type="transmembrane region" description="Helical" evidence="1">
    <location>
        <begin position="42"/>
        <end position="63"/>
    </location>
</feature>
<comment type="caution">
    <text evidence="3">The sequence shown here is derived from an EMBL/GenBank/DDBJ whole genome shotgun (WGS) entry which is preliminary data.</text>
</comment>
<dbReference type="InterPro" id="IPR009936">
    <property type="entry name" value="DUF1468"/>
</dbReference>
<feature type="domain" description="DUF1468" evidence="2">
    <location>
        <begin position="14"/>
        <end position="150"/>
    </location>
</feature>
<dbReference type="EMBL" id="VSSQ01000817">
    <property type="protein sequence ID" value="MPM01717.1"/>
    <property type="molecule type" value="Genomic_DNA"/>
</dbReference>
<keyword evidence="1" id="KW-0472">Membrane</keyword>
<accession>A0A644WDW8</accession>
<gene>
    <name evidence="3" type="ORF">SDC9_47957</name>
</gene>
<evidence type="ECO:0000313" key="3">
    <source>
        <dbReference type="EMBL" id="MPM01717.1"/>
    </source>
</evidence>
<dbReference type="Pfam" id="PF07331">
    <property type="entry name" value="TctB"/>
    <property type="match status" value="1"/>
</dbReference>
<keyword evidence="1" id="KW-1133">Transmembrane helix</keyword>
<sequence>MTITNKSKAVLNILWILAAAAFYWTSIPYSEARTFDPIGPHVFPQIMSGVIILCSLGNLLVIYRHSKTGTDTPETFHPGDALRMLLVLVVSGLYIWLMPAAGYLVATIFLIFLLIAVQGEVGLRVNILVSCGFALVLYLLFSKVLHILLPHGFLEFI</sequence>
<keyword evidence="1" id="KW-0812">Transmembrane</keyword>
<feature type="transmembrane region" description="Helical" evidence="1">
    <location>
        <begin position="9"/>
        <end position="30"/>
    </location>
</feature>
<proteinExistence type="predicted"/>
<reference evidence="3" key="1">
    <citation type="submission" date="2019-08" db="EMBL/GenBank/DDBJ databases">
        <authorList>
            <person name="Kucharzyk K."/>
            <person name="Murdoch R.W."/>
            <person name="Higgins S."/>
            <person name="Loffler F."/>
        </authorList>
    </citation>
    <scope>NUCLEOTIDE SEQUENCE</scope>
</reference>
<feature type="transmembrane region" description="Helical" evidence="1">
    <location>
        <begin position="84"/>
        <end position="117"/>
    </location>
</feature>